<comment type="caution">
    <text evidence="5">The sequence shown here is derived from an EMBL/GenBank/DDBJ whole genome shotgun (WGS) entry which is preliminary data.</text>
</comment>
<reference evidence="5 6" key="1">
    <citation type="submission" date="2024-09" db="EMBL/GenBank/DDBJ databases">
        <authorList>
            <person name="Sun Q."/>
            <person name="Mori K."/>
        </authorList>
    </citation>
    <scope>NUCLEOTIDE SEQUENCE [LARGE SCALE GENOMIC DNA]</scope>
    <source>
        <strain evidence="5 6">TBRC 1432</strain>
    </source>
</reference>
<evidence type="ECO:0000256" key="2">
    <source>
        <dbReference type="ARBA" id="ARBA00020311"/>
    </source>
</evidence>
<protein>
    <recommendedName>
        <fullName evidence="2">DNA polymerase I</fullName>
    </recommendedName>
</protein>
<evidence type="ECO:0000259" key="3">
    <source>
        <dbReference type="SMART" id="SM00474"/>
    </source>
</evidence>
<evidence type="ECO:0000313" key="5">
    <source>
        <dbReference type="EMBL" id="MFC0547080.1"/>
    </source>
</evidence>
<evidence type="ECO:0000259" key="4">
    <source>
        <dbReference type="SMART" id="SM00482"/>
    </source>
</evidence>
<gene>
    <name evidence="5" type="ORF">ACFFH7_36605</name>
</gene>
<dbReference type="SUPFAM" id="SSF56672">
    <property type="entry name" value="DNA/RNA polymerases"/>
    <property type="match status" value="1"/>
</dbReference>
<dbReference type="SMART" id="SM00474">
    <property type="entry name" value="35EXOc"/>
    <property type="match status" value="1"/>
</dbReference>
<dbReference type="Gene3D" id="3.30.420.10">
    <property type="entry name" value="Ribonuclease H-like superfamily/Ribonuclease H"/>
    <property type="match status" value="1"/>
</dbReference>
<dbReference type="InterPro" id="IPR036397">
    <property type="entry name" value="RNaseH_sf"/>
</dbReference>
<feature type="domain" description="3'-5' exonuclease" evidence="3">
    <location>
        <begin position="15"/>
        <end position="211"/>
    </location>
</feature>
<keyword evidence="6" id="KW-1185">Reference proteome</keyword>
<dbReference type="Pfam" id="PF01612">
    <property type="entry name" value="DNA_pol_A_exo1"/>
    <property type="match status" value="1"/>
</dbReference>
<dbReference type="Gene3D" id="3.30.70.370">
    <property type="match status" value="1"/>
</dbReference>
<dbReference type="EMBL" id="JBHLUD010000013">
    <property type="protein sequence ID" value="MFC0547080.1"/>
    <property type="molecule type" value="Genomic_DNA"/>
</dbReference>
<dbReference type="InterPro" id="IPR001098">
    <property type="entry name" value="DNA-dir_DNA_pol_A_palm_dom"/>
</dbReference>
<evidence type="ECO:0000256" key="1">
    <source>
        <dbReference type="ARBA" id="ARBA00007705"/>
    </source>
</evidence>
<dbReference type="SMART" id="SM00482">
    <property type="entry name" value="POLAc"/>
    <property type="match status" value="1"/>
</dbReference>
<feature type="domain" description="DNA-directed DNA polymerase family A palm" evidence="4">
    <location>
        <begin position="371"/>
        <end position="554"/>
    </location>
</feature>
<evidence type="ECO:0000313" key="6">
    <source>
        <dbReference type="Proteomes" id="UP001589810"/>
    </source>
</evidence>
<organism evidence="5 6">
    <name type="scientific">Kutzneria chonburiensis</name>
    <dbReference type="NCBI Taxonomy" id="1483604"/>
    <lineage>
        <taxon>Bacteria</taxon>
        <taxon>Bacillati</taxon>
        <taxon>Actinomycetota</taxon>
        <taxon>Actinomycetes</taxon>
        <taxon>Pseudonocardiales</taxon>
        <taxon>Pseudonocardiaceae</taxon>
        <taxon>Kutzneria</taxon>
    </lineage>
</organism>
<dbReference type="InterPro" id="IPR002562">
    <property type="entry name" value="3'-5'_exonuclease_dom"/>
</dbReference>
<sequence length="601" mass="66316">MKHYQYRIKGEPVVIHAVEHTEDLDGFRTFVRRNLKCLSADSETTGLDTYSATNRLRLVQFGTPAEAWVIPVEHGGEFAEDVRRTLRAVKRMVIHNASFDLQVWDRHLGVRLEELWPKVLDTKVLSHLIDPRGQDEGGTGQSLEALTARYIDSQTADEAKGLMTRLAKEHKTTKNRIWSLIDVDHPDYVLYAGMDTILAARLARMLAPLVPVSARPLIRYEHEVAEACSVMERNGFLLDVDYALGLSARLQGEEQAAREIAAGLGCDNANSTEQVANALEARGVTISGRTEKGKRKVDKVLLERLAGQGDELARAVIDAKKAAKWRSTWVDKFLANMDSDGRCHASINSLRARTARMSITGIPAQTLPSGDWKIRRCFVADVGHLIASVDYQTQELRVLAALSKDRRMRAAFAAGADLHQITADAAEVARGVGKATNFTYVYGGGAKAVAETAGVPVAVARKVIAGFEKSYPQVAGYSLRLQHIAARQGYITTPTGRRLPVDRSRAYSALNYMVQSTSRDVTCRGILRLYKGGYGPYLRLPIHDEVVASIPAHKSAWGAAEIGHLMAEDMDGVHIGTDPEVTGFSWGHGYMDEEERLLHVR</sequence>
<dbReference type="RefSeq" id="WP_273937314.1">
    <property type="nucleotide sequence ID" value="NZ_CP097263.1"/>
</dbReference>
<dbReference type="PANTHER" id="PTHR10133">
    <property type="entry name" value="DNA POLYMERASE I"/>
    <property type="match status" value="1"/>
</dbReference>
<dbReference type="InterPro" id="IPR043502">
    <property type="entry name" value="DNA/RNA_pol_sf"/>
</dbReference>
<dbReference type="Gene3D" id="1.10.150.20">
    <property type="entry name" value="5' to 3' exonuclease, C-terminal subdomain"/>
    <property type="match status" value="1"/>
</dbReference>
<dbReference type="Pfam" id="PF00476">
    <property type="entry name" value="DNA_pol_A"/>
    <property type="match status" value="1"/>
</dbReference>
<dbReference type="SUPFAM" id="SSF53098">
    <property type="entry name" value="Ribonuclease H-like"/>
    <property type="match status" value="1"/>
</dbReference>
<dbReference type="Proteomes" id="UP001589810">
    <property type="component" value="Unassembled WGS sequence"/>
</dbReference>
<dbReference type="InterPro" id="IPR002298">
    <property type="entry name" value="DNA_polymerase_A"/>
</dbReference>
<name>A0ABV6N4S4_9PSEU</name>
<dbReference type="PANTHER" id="PTHR10133:SF62">
    <property type="entry name" value="DNA POLYMERASE THETA"/>
    <property type="match status" value="1"/>
</dbReference>
<dbReference type="InterPro" id="IPR012337">
    <property type="entry name" value="RNaseH-like_sf"/>
</dbReference>
<proteinExistence type="inferred from homology"/>
<comment type="similarity">
    <text evidence="1">Belongs to the DNA polymerase type-A family.</text>
</comment>
<accession>A0ABV6N4S4</accession>
<dbReference type="Gene3D" id="1.20.1060.10">
    <property type="entry name" value="Taq DNA Polymerase, Chain T, domain 4"/>
    <property type="match status" value="1"/>
</dbReference>